<sequence length="100" mass="10800">MMENGLPAGSWTHSFEEDADGIEVFRPSASFSFPPSRRPRRTLAFGADGQVGLGTPGPDDRLRHAQVALQALGANRFRLGDARVVDVVEAGPDVLKLKEI</sequence>
<organism evidence="1 2">
    <name type="scientific">Massilia forsythiae</name>
    <dbReference type="NCBI Taxonomy" id="2728020"/>
    <lineage>
        <taxon>Bacteria</taxon>
        <taxon>Pseudomonadati</taxon>
        <taxon>Pseudomonadota</taxon>
        <taxon>Betaproteobacteria</taxon>
        <taxon>Burkholderiales</taxon>
        <taxon>Oxalobacteraceae</taxon>
        <taxon>Telluria group</taxon>
        <taxon>Massilia</taxon>
    </lineage>
</organism>
<dbReference type="KEGG" id="mfy:HH212_04785"/>
<accession>A0A7Z2ZRF9</accession>
<dbReference type="EMBL" id="CP051685">
    <property type="protein sequence ID" value="QJD99425.1"/>
    <property type="molecule type" value="Genomic_DNA"/>
</dbReference>
<gene>
    <name evidence="1" type="ORF">HH212_04785</name>
</gene>
<name>A0A7Z2ZRF9_9BURK</name>
<reference evidence="1 2" key="1">
    <citation type="submission" date="2020-04" db="EMBL/GenBank/DDBJ databases">
        <title>Genome sequencing of novel species.</title>
        <authorList>
            <person name="Heo J."/>
            <person name="Kim S.-J."/>
            <person name="Kim J.-S."/>
            <person name="Hong S.-B."/>
            <person name="Kwon S.-W."/>
        </authorList>
    </citation>
    <scope>NUCLEOTIDE SEQUENCE [LARGE SCALE GENOMIC DNA]</scope>
    <source>
        <strain evidence="1 2">GN2-R2</strain>
    </source>
</reference>
<evidence type="ECO:0000313" key="2">
    <source>
        <dbReference type="Proteomes" id="UP000502415"/>
    </source>
</evidence>
<protein>
    <submittedName>
        <fullName evidence="1">Uncharacterized protein</fullName>
    </submittedName>
</protein>
<dbReference type="AlphaFoldDB" id="A0A7Z2ZRF9"/>
<evidence type="ECO:0000313" key="1">
    <source>
        <dbReference type="EMBL" id="QJD99425.1"/>
    </source>
</evidence>
<proteinExistence type="predicted"/>
<dbReference type="Proteomes" id="UP000502415">
    <property type="component" value="Chromosome"/>
</dbReference>
<dbReference type="RefSeq" id="WP_169434320.1">
    <property type="nucleotide sequence ID" value="NZ_CP051685.1"/>
</dbReference>
<keyword evidence="2" id="KW-1185">Reference proteome</keyword>